<feature type="transmembrane region" description="Helical" evidence="1">
    <location>
        <begin position="35"/>
        <end position="53"/>
    </location>
</feature>
<protein>
    <submittedName>
        <fullName evidence="2">Multidrug resistance-associated protein 1</fullName>
    </submittedName>
</protein>
<keyword evidence="3" id="KW-1185">Reference proteome</keyword>
<keyword evidence="1" id="KW-1133">Transmembrane helix</keyword>
<sequence length="105" mass="12115">MIDGVNYFCDSLLWDWDAFWNVDVPSLTNCFRHSVLISVPCASLWIVCIFNFLRIKYDRSDNFQPKAGPSPWTLLTIVKLVSTFSRGQCFLSIILLTHALSHIFQ</sequence>
<evidence type="ECO:0000313" key="3">
    <source>
        <dbReference type="Proteomes" id="UP000887013"/>
    </source>
</evidence>
<evidence type="ECO:0000313" key="2">
    <source>
        <dbReference type="EMBL" id="GFT58398.1"/>
    </source>
</evidence>
<organism evidence="2 3">
    <name type="scientific">Nephila pilipes</name>
    <name type="common">Giant wood spider</name>
    <name type="synonym">Nephila maculata</name>
    <dbReference type="NCBI Taxonomy" id="299642"/>
    <lineage>
        <taxon>Eukaryota</taxon>
        <taxon>Metazoa</taxon>
        <taxon>Ecdysozoa</taxon>
        <taxon>Arthropoda</taxon>
        <taxon>Chelicerata</taxon>
        <taxon>Arachnida</taxon>
        <taxon>Araneae</taxon>
        <taxon>Araneomorphae</taxon>
        <taxon>Entelegynae</taxon>
        <taxon>Araneoidea</taxon>
        <taxon>Nephilidae</taxon>
        <taxon>Nephila</taxon>
    </lineage>
</organism>
<dbReference type="Proteomes" id="UP000887013">
    <property type="component" value="Unassembled WGS sequence"/>
</dbReference>
<keyword evidence="1" id="KW-0812">Transmembrane</keyword>
<evidence type="ECO:0000256" key="1">
    <source>
        <dbReference type="SAM" id="Phobius"/>
    </source>
</evidence>
<keyword evidence="1" id="KW-0472">Membrane</keyword>
<accession>A0A8X6TY03</accession>
<dbReference type="EMBL" id="BMAW01113698">
    <property type="protein sequence ID" value="GFT58398.1"/>
    <property type="molecule type" value="Genomic_DNA"/>
</dbReference>
<comment type="caution">
    <text evidence="2">The sequence shown here is derived from an EMBL/GenBank/DDBJ whole genome shotgun (WGS) entry which is preliminary data.</text>
</comment>
<gene>
    <name evidence="2" type="primary">Abcc1_12</name>
    <name evidence="2" type="ORF">NPIL_406141</name>
</gene>
<dbReference type="OrthoDB" id="6426715at2759"/>
<reference evidence="2" key="1">
    <citation type="submission" date="2020-08" db="EMBL/GenBank/DDBJ databases">
        <title>Multicomponent nature underlies the extraordinary mechanical properties of spider dragline silk.</title>
        <authorList>
            <person name="Kono N."/>
            <person name="Nakamura H."/>
            <person name="Mori M."/>
            <person name="Yoshida Y."/>
            <person name="Ohtoshi R."/>
            <person name="Malay A.D."/>
            <person name="Moran D.A.P."/>
            <person name="Tomita M."/>
            <person name="Numata K."/>
            <person name="Arakawa K."/>
        </authorList>
    </citation>
    <scope>NUCLEOTIDE SEQUENCE</scope>
</reference>
<dbReference type="AlphaFoldDB" id="A0A8X6TY03"/>
<name>A0A8X6TY03_NEPPI</name>
<proteinExistence type="predicted"/>